<gene>
    <name evidence="1" type="ORF">H4R26_003183</name>
</gene>
<name>A0A9W8BD52_9FUNG</name>
<dbReference type="OrthoDB" id="435402at2759"/>
<comment type="caution">
    <text evidence="1">The sequence shown here is derived from an EMBL/GenBank/DDBJ whole genome shotgun (WGS) entry which is preliminary data.</text>
</comment>
<dbReference type="EMBL" id="JANBQF010000237">
    <property type="protein sequence ID" value="KAJ2003226.1"/>
    <property type="molecule type" value="Genomic_DNA"/>
</dbReference>
<evidence type="ECO:0000313" key="1">
    <source>
        <dbReference type="EMBL" id="KAJ2003226.1"/>
    </source>
</evidence>
<dbReference type="InterPro" id="IPR018606">
    <property type="entry name" value="Arb1"/>
</dbReference>
<proteinExistence type="predicted"/>
<dbReference type="AlphaFoldDB" id="A0A9W8BD52"/>
<sequence length="349" mass="38595">MDAGEPQLLEVANIDQRIFSDEPLLMRVERATIALHKELEDSDEKRSLEIISLAANAGLVRPVAAKKEMKNYGKPGHEQVTSDVLLKYRLREEQLLQSGTLDIPWGVKWLLSYVVLLDTPVLGAESMAKMINVVRRWLTALADADIHEVKGQLADLNEIVDRAYDELLASRALASQMPGLFNAACSLLYAGQLRSLYVDEGLPNWVLRDRSSAAAGAGNNQHLPATDLPEDHMSVEEARQYVAGTVADDARCSHSRAVDLIVESIGSSAADESSEWQLRVVVRVFDRQRMMAAEEDAVSLRFEYALAENLRPGQVIEATLHTLSDGCSYIDAVTMVWPSYSPLDYVGLC</sequence>
<dbReference type="GO" id="GO:0031047">
    <property type="term" value="P:regulatory ncRNA-mediated gene silencing"/>
    <property type="evidence" value="ECO:0007669"/>
    <property type="project" value="InterPro"/>
</dbReference>
<reference evidence="1" key="1">
    <citation type="submission" date="2022-07" db="EMBL/GenBank/DDBJ databases">
        <title>Phylogenomic reconstructions and comparative analyses of Kickxellomycotina fungi.</title>
        <authorList>
            <person name="Reynolds N.K."/>
            <person name="Stajich J.E."/>
            <person name="Barry K."/>
            <person name="Grigoriev I.V."/>
            <person name="Crous P."/>
            <person name="Smith M.E."/>
        </authorList>
    </citation>
    <scope>NUCLEOTIDE SEQUENCE</scope>
    <source>
        <strain evidence="1">IMI 214461</strain>
    </source>
</reference>
<keyword evidence="2" id="KW-1185">Reference proteome</keyword>
<dbReference type="Pfam" id="PF09692">
    <property type="entry name" value="Arb1"/>
    <property type="match status" value="1"/>
</dbReference>
<dbReference type="GO" id="GO:0033167">
    <property type="term" value="C:ARC complex"/>
    <property type="evidence" value="ECO:0007669"/>
    <property type="project" value="InterPro"/>
</dbReference>
<evidence type="ECO:0000313" key="2">
    <source>
        <dbReference type="Proteomes" id="UP001150907"/>
    </source>
</evidence>
<organism evidence="1 2">
    <name type="scientific">Coemansia thaxteri</name>
    <dbReference type="NCBI Taxonomy" id="2663907"/>
    <lineage>
        <taxon>Eukaryota</taxon>
        <taxon>Fungi</taxon>
        <taxon>Fungi incertae sedis</taxon>
        <taxon>Zoopagomycota</taxon>
        <taxon>Kickxellomycotina</taxon>
        <taxon>Kickxellomycetes</taxon>
        <taxon>Kickxellales</taxon>
        <taxon>Kickxellaceae</taxon>
        <taxon>Coemansia</taxon>
    </lineage>
</organism>
<protein>
    <submittedName>
        <fullName evidence="1">Uncharacterized protein</fullName>
    </submittedName>
</protein>
<accession>A0A9W8BD52</accession>
<dbReference type="Proteomes" id="UP001150907">
    <property type="component" value="Unassembled WGS sequence"/>
</dbReference>